<feature type="region of interest" description="Disordered" evidence="1">
    <location>
        <begin position="24"/>
        <end position="56"/>
    </location>
</feature>
<evidence type="ECO:0000313" key="2">
    <source>
        <dbReference type="EMBL" id="KAL2722797.1"/>
    </source>
</evidence>
<comment type="caution">
    <text evidence="2">The sequence shown here is derived from an EMBL/GenBank/DDBJ whole genome shotgun (WGS) entry which is preliminary data.</text>
</comment>
<sequence>MRDGWVGVRGGRLSVELFHSRGEKDGVRFPGTARNRGERGRERRGRGRGGAGGGGGRVFGSDIWKMARGPGWHTAGVSLVSIVNVLCTL</sequence>
<evidence type="ECO:0000313" key="3">
    <source>
        <dbReference type="Proteomes" id="UP001607302"/>
    </source>
</evidence>
<reference evidence="2 3" key="1">
    <citation type="journal article" date="2024" name="Ann. Entomol. Soc. Am.">
        <title>Genomic analyses of the southern and eastern yellowjacket wasps (Hymenoptera: Vespidae) reveal evolutionary signatures of social life.</title>
        <authorList>
            <person name="Catto M.A."/>
            <person name="Caine P.B."/>
            <person name="Orr S.E."/>
            <person name="Hunt B.G."/>
            <person name="Goodisman M.A.D."/>
        </authorList>
    </citation>
    <scope>NUCLEOTIDE SEQUENCE [LARGE SCALE GENOMIC DNA]</scope>
    <source>
        <strain evidence="2">233</strain>
        <tissue evidence="2">Head and thorax</tissue>
    </source>
</reference>
<gene>
    <name evidence="2" type="ORF">V1478_009660</name>
</gene>
<dbReference type="AlphaFoldDB" id="A0ABD2AR59"/>
<dbReference type="EMBL" id="JAUDFV010000141">
    <property type="protein sequence ID" value="KAL2722797.1"/>
    <property type="molecule type" value="Genomic_DNA"/>
</dbReference>
<keyword evidence="3" id="KW-1185">Reference proteome</keyword>
<evidence type="ECO:0000256" key="1">
    <source>
        <dbReference type="SAM" id="MobiDB-lite"/>
    </source>
</evidence>
<proteinExistence type="predicted"/>
<protein>
    <submittedName>
        <fullName evidence="2">Uncharacterized protein</fullName>
    </submittedName>
</protein>
<organism evidence="2 3">
    <name type="scientific">Vespula squamosa</name>
    <name type="common">Southern yellow jacket</name>
    <name type="synonym">Wasp</name>
    <dbReference type="NCBI Taxonomy" id="30214"/>
    <lineage>
        <taxon>Eukaryota</taxon>
        <taxon>Metazoa</taxon>
        <taxon>Ecdysozoa</taxon>
        <taxon>Arthropoda</taxon>
        <taxon>Hexapoda</taxon>
        <taxon>Insecta</taxon>
        <taxon>Pterygota</taxon>
        <taxon>Neoptera</taxon>
        <taxon>Endopterygota</taxon>
        <taxon>Hymenoptera</taxon>
        <taxon>Apocrita</taxon>
        <taxon>Aculeata</taxon>
        <taxon>Vespoidea</taxon>
        <taxon>Vespidae</taxon>
        <taxon>Vespinae</taxon>
        <taxon>Vespula</taxon>
    </lineage>
</organism>
<dbReference type="Proteomes" id="UP001607302">
    <property type="component" value="Unassembled WGS sequence"/>
</dbReference>
<name>A0ABD2AR59_VESSQ</name>
<accession>A0ABD2AR59</accession>